<dbReference type="EMBL" id="FUYJ01000008">
    <property type="protein sequence ID" value="SKB04445.1"/>
    <property type="molecule type" value="Genomic_DNA"/>
</dbReference>
<name>A0A1T4YT66_9BACL</name>
<evidence type="ECO:0000313" key="1">
    <source>
        <dbReference type="EMBL" id="SKB04445.1"/>
    </source>
</evidence>
<accession>A0A1T4YT66</accession>
<dbReference type="RefSeq" id="WP_078818427.1">
    <property type="nucleotide sequence ID" value="NZ_FUYJ01000008.1"/>
</dbReference>
<organism evidence="1 2">
    <name type="scientific">Sporosarcina newyorkensis</name>
    <dbReference type="NCBI Taxonomy" id="759851"/>
    <lineage>
        <taxon>Bacteria</taxon>
        <taxon>Bacillati</taxon>
        <taxon>Bacillota</taxon>
        <taxon>Bacilli</taxon>
        <taxon>Bacillales</taxon>
        <taxon>Caryophanaceae</taxon>
        <taxon>Sporosarcina</taxon>
    </lineage>
</organism>
<reference evidence="2" key="1">
    <citation type="submission" date="2017-02" db="EMBL/GenBank/DDBJ databases">
        <authorList>
            <person name="Varghese N."/>
            <person name="Submissions S."/>
        </authorList>
    </citation>
    <scope>NUCLEOTIDE SEQUENCE [LARGE SCALE GENOMIC DNA]</scope>
    <source>
        <strain evidence="2">DSM 23966</strain>
    </source>
</reference>
<evidence type="ECO:0000313" key="2">
    <source>
        <dbReference type="Proteomes" id="UP000190042"/>
    </source>
</evidence>
<protein>
    <submittedName>
        <fullName evidence="1">Uncharacterized protein</fullName>
    </submittedName>
</protein>
<gene>
    <name evidence="1" type="ORF">SAMN04244570_3412</name>
</gene>
<dbReference type="AlphaFoldDB" id="A0A1T4YT66"/>
<keyword evidence="2" id="KW-1185">Reference proteome</keyword>
<sequence length="246" mass="28832">MDSLRKKLQKELQQQPDLQIKQSASWGLPVQLVKVPYSTIKRTTMDILMKMILLTIQKLDVTEPKTIADFLAVEPLFVKDLFEKMQRTKMIQQRKGIFELTKIGVEQLQSGVYEHPPEKNEKNFYYSLSHKEIVCEEKENILTAKVPPFRLAKKQVHNVENLDRELLRIALLSVETETSEGSLQMVVDKIETPIQLADKLIPCMEFLVYNRVEKVYFTRVWNTLTEQWDEVLEKYIEEMDPLTSQS</sequence>
<dbReference type="Proteomes" id="UP000190042">
    <property type="component" value="Unassembled WGS sequence"/>
</dbReference>
<proteinExistence type="predicted"/>